<gene>
    <name evidence="3" type="primary">pknD_2</name>
    <name evidence="3" type="ORF">Pan216_01310</name>
</gene>
<evidence type="ECO:0000313" key="4">
    <source>
        <dbReference type="Proteomes" id="UP000317093"/>
    </source>
</evidence>
<dbReference type="PROSITE" id="PS51125">
    <property type="entry name" value="NHL"/>
    <property type="match status" value="4"/>
</dbReference>
<evidence type="ECO:0000256" key="1">
    <source>
        <dbReference type="ARBA" id="ARBA00022737"/>
    </source>
</evidence>
<keyword evidence="3" id="KW-0808">Transferase</keyword>
<dbReference type="InterPro" id="IPR050952">
    <property type="entry name" value="TRIM-NHL_E3_ligases"/>
</dbReference>
<dbReference type="SUPFAM" id="SSF63829">
    <property type="entry name" value="Calcium-dependent phosphotriesterase"/>
    <property type="match status" value="1"/>
</dbReference>
<dbReference type="EMBL" id="CP036279">
    <property type="protein sequence ID" value="QDU59303.1"/>
    <property type="molecule type" value="Genomic_DNA"/>
</dbReference>
<sequence length="326" mass="36062">MLPAIFASRRPATSPDSIGLSYQRLRLLAVGIVIAWTGCSDAQNAGRLEQVWGERGLIPGTFAKPRAIAINDEDELHIVDMRAMIQVFTPEGELLQHWTTPTHELGRPSGLAFNRDGHLLVADSHYHRILEYDPKGELVSVLAGEEGEGPLVGRFGYIGDIATDSQGNLYVAEAIQQERITKLSPEGEILGEWGGRGAAEGQFQRVRALDVDEQDRIYVADACNHRIQVFTPEGELLRVIGEQGSDLGQLYYPYDVSVAPDGTIYVCEYGNHRVQRFSPEGESLGTWGKAGRQPGELWNPWALAVDHQGRVHVVDSNNNRVQRVVF</sequence>
<name>A0A518AX46_9BACT</name>
<keyword evidence="3" id="KW-0418">Kinase</keyword>
<accession>A0A518AX46</accession>
<protein>
    <submittedName>
        <fullName evidence="3">Serine/threonine-protein kinase PknD</fullName>
        <ecNumber evidence="3">2.7.11.1</ecNumber>
    </submittedName>
</protein>
<dbReference type="KEGG" id="knv:Pan216_01310"/>
<keyword evidence="1" id="KW-0677">Repeat</keyword>
<dbReference type="EC" id="2.7.11.1" evidence="3"/>
<evidence type="ECO:0000313" key="3">
    <source>
        <dbReference type="EMBL" id="QDU59303.1"/>
    </source>
</evidence>
<organism evidence="3 4">
    <name type="scientific">Kolteria novifilia</name>
    <dbReference type="NCBI Taxonomy" id="2527975"/>
    <lineage>
        <taxon>Bacteria</taxon>
        <taxon>Pseudomonadati</taxon>
        <taxon>Planctomycetota</taxon>
        <taxon>Planctomycetia</taxon>
        <taxon>Kolteriales</taxon>
        <taxon>Kolteriaceae</taxon>
        <taxon>Kolteria</taxon>
    </lineage>
</organism>
<dbReference type="Pfam" id="PF01436">
    <property type="entry name" value="NHL"/>
    <property type="match status" value="4"/>
</dbReference>
<dbReference type="PANTHER" id="PTHR24104:SF25">
    <property type="entry name" value="PROTEIN LIN-41"/>
    <property type="match status" value="1"/>
</dbReference>
<feature type="repeat" description="NHL" evidence="2">
    <location>
        <begin position="103"/>
        <end position="135"/>
    </location>
</feature>
<dbReference type="AlphaFoldDB" id="A0A518AX46"/>
<dbReference type="GO" id="GO:0008270">
    <property type="term" value="F:zinc ion binding"/>
    <property type="evidence" value="ECO:0007669"/>
    <property type="project" value="UniProtKB-KW"/>
</dbReference>
<keyword evidence="4" id="KW-1185">Reference proteome</keyword>
<dbReference type="InterPro" id="IPR011042">
    <property type="entry name" value="6-blade_b-propeller_TolB-like"/>
</dbReference>
<dbReference type="PANTHER" id="PTHR24104">
    <property type="entry name" value="E3 UBIQUITIN-PROTEIN LIGASE NHLRC1-RELATED"/>
    <property type="match status" value="1"/>
</dbReference>
<dbReference type="Proteomes" id="UP000317093">
    <property type="component" value="Chromosome"/>
</dbReference>
<dbReference type="GO" id="GO:0004674">
    <property type="term" value="F:protein serine/threonine kinase activity"/>
    <property type="evidence" value="ECO:0007669"/>
    <property type="project" value="UniProtKB-EC"/>
</dbReference>
<dbReference type="InterPro" id="IPR001258">
    <property type="entry name" value="NHL_repeat"/>
</dbReference>
<feature type="repeat" description="NHL" evidence="2">
    <location>
        <begin position="237"/>
        <end position="280"/>
    </location>
</feature>
<evidence type="ECO:0000256" key="2">
    <source>
        <dbReference type="PROSITE-ProRule" id="PRU00504"/>
    </source>
</evidence>
<feature type="repeat" description="NHL" evidence="2">
    <location>
        <begin position="194"/>
        <end position="233"/>
    </location>
</feature>
<feature type="repeat" description="NHL" evidence="2">
    <location>
        <begin position="288"/>
        <end position="322"/>
    </location>
</feature>
<dbReference type="Gene3D" id="2.120.10.30">
    <property type="entry name" value="TolB, C-terminal domain"/>
    <property type="match status" value="2"/>
</dbReference>
<proteinExistence type="predicted"/>
<reference evidence="3 4" key="1">
    <citation type="submission" date="2019-02" db="EMBL/GenBank/DDBJ databases">
        <title>Deep-cultivation of Planctomycetes and their phenomic and genomic characterization uncovers novel biology.</title>
        <authorList>
            <person name="Wiegand S."/>
            <person name="Jogler M."/>
            <person name="Boedeker C."/>
            <person name="Pinto D."/>
            <person name="Vollmers J."/>
            <person name="Rivas-Marin E."/>
            <person name="Kohn T."/>
            <person name="Peeters S.H."/>
            <person name="Heuer A."/>
            <person name="Rast P."/>
            <person name="Oberbeckmann S."/>
            <person name="Bunk B."/>
            <person name="Jeske O."/>
            <person name="Meyerdierks A."/>
            <person name="Storesund J.E."/>
            <person name="Kallscheuer N."/>
            <person name="Luecker S."/>
            <person name="Lage O.M."/>
            <person name="Pohl T."/>
            <person name="Merkel B.J."/>
            <person name="Hornburger P."/>
            <person name="Mueller R.-W."/>
            <person name="Bruemmer F."/>
            <person name="Labrenz M."/>
            <person name="Spormann A.M."/>
            <person name="Op den Camp H."/>
            <person name="Overmann J."/>
            <person name="Amann R."/>
            <person name="Jetten M.S.M."/>
            <person name="Mascher T."/>
            <person name="Medema M.H."/>
            <person name="Devos D.P."/>
            <person name="Kaster A.-K."/>
            <person name="Ovreas L."/>
            <person name="Rohde M."/>
            <person name="Galperin M.Y."/>
            <person name="Jogler C."/>
        </authorList>
    </citation>
    <scope>NUCLEOTIDE SEQUENCE [LARGE SCALE GENOMIC DNA]</scope>
    <source>
        <strain evidence="3 4">Pan216</strain>
    </source>
</reference>
<dbReference type="CDD" id="cd14956">
    <property type="entry name" value="NHL_like_3"/>
    <property type="match status" value="1"/>
</dbReference>